<dbReference type="EMBL" id="RJVU01042534">
    <property type="protein sequence ID" value="ROL45798.1"/>
    <property type="molecule type" value="Genomic_DNA"/>
</dbReference>
<comment type="caution">
    <text evidence="2">The sequence shown here is derived from an EMBL/GenBank/DDBJ whole genome shotgun (WGS) entry which is preliminary data.</text>
</comment>
<dbReference type="OrthoDB" id="8813208at2759"/>
<name>A0A3N0YJ29_ANAGA</name>
<evidence type="ECO:0000313" key="2">
    <source>
        <dbReference type="EMBL" id="ROL45798.1"/>
    </source>
</evidence>
<proteinExistence type="predicted"/>
<evidence type="ECO:0000313" key="3">
    <source>
        <dbReference type="Proteomes" id="UP000281406"/>
    </source>
</evidence>
<organism evidence="2 3">
    <name type="scientific">Anabarilius grahami</name>
    <name type="common">Kanglang fish</name>
    <name type="synonym">Barilius grahami</name>
    <dbReference type="NCBI Taxonomy" id="495550"/>
    <lineage>
        <taxon>Eukaryota</taxon>
        <taxon>Metazoa</taxon>
        <taxon>Chordata</taxon>
        <taxon>Craniata</taxon>
        <taxon>Vertebrata</taxon>
        <taxon>Euteleostomi</taxon>
        <taxon>Actinopterygii</taxon>
        <taxon>Neopterygii</taxon>
        <taxon>Teleostei</taxon>
        <taxon>Ostariophysi</taxon>
        <taxon>Cypriniformes</taxon>
        <taxon>Xenocyprididae</taxon>
        <taxon>Xenocypridinae</taxon>
        <taxon>Xenocypridinae incertae sedis</taxon>
        <taxon>Anabarilius</taxon>
    </lineage>
</organism>
<feature type="region of interest" description="Disordered" evidence="1">
    <location>
        <begin position="25"/>
        <end position="113"/>
    </location>
</feature>
<sequence length="382" mass="44182">MSRVLFFNKISLDVRTASAMSVTLRNHEKHSKDGSTRRKKVATITCNEEDSSRTTPAQQSTSPSASRVSNQKDQTKKIIYSDYSHPEDYEGPEKSSCLEERGNNQSNCEGTESRPQVVLSFEQEVMNEKKFLNDTPDTIYQGSDNQNSIAKIPDQPIEVRTSWEGCAVQKIKNIADRSIEDLDLNNNNGATIKIINFSHYAKIIIFLLEFWYKQEKHDRQDIIFPVAGFYVQLQASNLYCCPVNKHEKDDRNLNYATMKTSKKFTKKYSETVWNYMVGNHDKVKSYVQTPEDATAICAILFSEVIRYPDMFFHNILMMMHYKSWDEFCDYHPMVTGGTWKHQGEDVPIKVEKRKHQNLLFCAKKIIRNEGKRDTLFQVTSTV</sequence>
<gene>
    <name evidence="2" type="ORF">DPX16_11493</name>
</gene>
<protein>
    <submittedName>
        <fullName evidence="2">Uncharacterized protein</fullName>
    </submittedName>
</protein>
<dbReference type="Proteomes" id="UP000281406">
    <property type="component" value="Unassembled WGS sequence"/>
</dbReference>
<feature type="compositionally biased region" description="Polar residues" evidence="1">
    <location>
        <begin position="53"/>
        <end position="72"/>
    </location>
</feature>
<keyword evidence="3" id="KW-1185">Reference proteome</keyword>
<reference evidence="2 3" key="1">
    <citation type="submission" date="2018-10" db="EMBL/GenBank/DDBJ databases">
        <title>Genome assembly for a Yunnan-Guizhou Plateau 3E fish, Anabarilius grahami (Regan), and its evolutionary and genetic applications.</title>
        <authorList>
            <person name="Jiang W."/>
        </authorList>
    </citation>
    <scope>NUCLEOTIDE SEQUENCE [LARGE SCALE GENOMIC DNA]</scope>
    <source>
        <strain evidence="2">AG-KIZ</strain>
        <tissue evidence="2">Muscle</tissue>
    </source>
</reference>
<feature type="compositionally biased region" description="Polar residues" evidence="1">
    <location>
        <begin position="103"/>
        <end position="113"/>
    </location>
</feature>
<feature type="compositionally biased region" description="Basic and acidic residues" evidence="1">
    <location>
        <begin position="84"/>
        <end position="102"/>
    </location>
</feature>
<evidence type="ECO:0000256" key="1">
    <source>
        <dbReference type="SAM" id="MobiDB-lite"/>
    </source>
</evidence>
<dbReference type="AlphaFoldDB" id="A0A3N0YJ29"/>
<accession>A0A3N0YJ29</accession>